<dbReference type="EMBL" id="CP036287">
    <property type="protein sequence ID" value="QDU68403.1"/>
    <property type="molecule type" value="Genomic_DNA"/>
</dbReference>
<organism evidence="6 7">
    <name type="scientific">Engelhardtia mirabilis</name>
    <dbReference type="NCBI Taxonomy" id="2528011"/>
    <lineage>
        <taxon>Bacteria</taxon>
        <taxon>Pseudomonadati</taxon>
        <taxon>Planctomycetota</taxon>
        <taxon>Planctomycetia</taxon>
        <taxon>Planctomycetia incertae sedis</taxon>
        <taxon>Engelhardtia</taxon>
    </lineage>
</organism>
<evidence type="ECO:0000256" key="5">
    <source>
        <dbReference type="HAMAP-Rule" id="MF_01562"/>
    </source>
</evidence>
<keyword evidence="4 5" id="KW-0472">Membrane</keyword>
<dbReference type="Pfam" id="PF12127">
    <property type="entry name" value="FloA"/>
    <property type="match status" value="1"/>
</dbReference>
<comment type="subunit">
    <text evidence="5">Homooligomerizes.</text>
</comment>
<feature type="transmembrane region" description="Helical" evidence="5">
    <location>
        <begin position="15"/>
        <end position="38"/>
    </location>
</feature>
<dbReference type="KEGG" id="pbap:Pla133_34990"/>
<comment type="similarity">
    <text evidence="5">Belongs to the flotillin-like FloA family.</text>
</comment>
<dbReference type="GO" id="GO:0045121">
    <property type="term" value="C:membrane raft"/>
    <property type="evidence" value="ECO:0007669"/>
    <property type="project" value="UniProtKB-SubCell"/>
</dbReference>
<dbReference type="HAMAP" id="MF_01562">
    <property type="entry name" value="FloA"/>
    <property type="match status" value="1"/>
</dbReference>
<dbReference type="GO" id="GO:0005886">
    <property type="term" value="C:plasma membrane"/>
    <property type="evidence" value="ECO:0007669"/>
    <property type="project" value="UniProtKB-SubCell"/>
</dbReference>
<keyword evidence="1 5" id="KW-1003">Cell membrane</keyword>
<dbReference type="InterPro" id="IPR022853">
    <property type="entry name" value="FloA"/>
</dbReference>
<sequence length="348" mass="36583">MSTLQLTLAAASNTAMTVFTVAAVLVGLAFVLLLIRYANLYVRSLLSRAGIGLLDMVAMSLRKVPPSQIVDAQVMLVQARLDQVDKRDLEAHVLAGGQVGRVVRALIAANRAGIELDFRTAASIDLAGRDVLDAVKTSVTPKVIDCPNPASGKTEIAAVAADGIQVLAKARVTVRTNIARLVGGAGEETIIARVGEGIISTIGSKASHKEVLENPDAISKVVLARGLDAGTAFEIVSIDIADVDIGNNIGARLQADQAEADKRVAQANAEKRRAMAVAAEQEFKAKVMENRAEVVLAEAEIPKAMAEALRAGNLGVMDQYRFRNIQADTSMREGIAGGGDSKPEGLES</sequence>
<proteinExistence type="inferred from homology"/>
<keyword evidence="2 5" id="KW-0812">Transmembrane</keyword>
<dbReference type="RefSeq" id="WP_419191639.1">
    <property type="nucleotide sequence ID" value="NZ_CP036287.1"/>
</dbReference>
<dbReference type="NCBIfam" id="NF010186">
    <property type="entry name" value="PRK13665.1"/>
    <property type="match status" value="1"/>
</dbReference>
<gene>
    <name evidence="5" type="primary">floA</name>
    <name evidence="6" type="ORF">Pla133_34990</name>
</gene>
<comment type="function">
    <text evidence="5">Found in functional membrane microdomains (FMM) that may be equivalent to eukaryotic membrane rafts FMMs are highly dynamic and increase in number as cells age. Flotillins are thought to be important factors in membrane fluidity.</text>
</comment>
<protein>
    <recommendedName>
        <fullName evidence="5">Flotillin-like protein FloA</fullName>
    </recommendedName>
</protein>
<dbReference type="Proteomes" id="UP000316921">
    <property type="component" value="Chromosome"/>
</dbReference>
<evidence type="ECO:0000256" key="3">
    <source>
        <dbReference type="ARBA" id="ARBA00022989"/>
    </source>
</evidence>
<accession>A0A518BN89</accession>
<comment type="subcellular location">
    <subcellularLocation>
        <location evidence="5">Cell membrane</location>
        <topology evidence="5">Single-pass membrane protein</topology>
    </subcellularLocation>
    <subcellularLocation>
        <location evidence="5">Membrane raft</location>
        <topology evidence="5">Single-pass membrane protein</topology>
    </subcellularLocation>
</comment>
<keyword evidence="3 5" id="KW-1133">Transmembrane helix</keyword>
<evidence type="ECO:0000256" key="1">
    <source>
        <dbReference type="ARBA" id="ARBA00022475"/>
    </source>
</evidence>
<reference evidence="6 7" key="1">
    <citation type="submission" date="2019-02" db="EMBL/GenBank/DDBJ databases">
        <title>Deep-cultivation of Planctomycetes and their phenomic and genomic characterization uncovers novel biology.</title>
        <authorList>
            <person name="Wiegand S."/>
            <person name="Jogler M."/>
            <person name="Boedeker C."/>
            <person name="Pinto D."/>
            <person name="Vollmers J."/>
            <person name="Rivas-Marin E."/>
            <person name="Kohn T."/>
            <person name="Peeters S.H."/>
            <person name="Heuer A."/>
            <person name="Rast P."/>
            <person name="Oberbeckmann S."/>
            <person name="Bunk B."/>
            <person name="Jeske O."/>
            <person name="Meyerdierks A."/>
            <person name="Storesund J.E."/>
            <person name="Kallscheuer N."/>
            <person name="Luecker S."/>
            <person name="Lage O.M."/>
            <person name="Pohl T."/>
            <person name="Merkel B.J."/>
            <person name="Hornburger P."/>
            <person name="Mueller R.-W."/>
            <person name="Bruemmer F."/>
            <person name="Labrenz M."/>
            <person name="Spormann A.M."/>
            <person name="Op den Camp H."/>
            <person name="Overmann J."/>
            <person name="Amann R."/>
            <person name="Jetten M.S.M."/>
            <person name="Mascher T."/>
            <person name="Medema M.H."/>
            <person name="Devos D.P."/>
            <person name="Kaster A.-K."/>
            <person name="Ovreas L."/>
            <person name="Rohde M."/>
            <person name="Galperin M.Y."/>
            <person name="Jogler C."/>
        </authorList>
    </citation>
    <scope>NUCLEOTIDE SEQUENCE [LARGE SCALE GENOMIC DNA]</scope>
    <source>
        <strain evidence="6 7">Pla133</strain>
    </source>
</reference>
<dbReference type="AlphaFoldDB" id="A0A518BN89"/>
<evidence type="ECO:0000313" key="6">
    <source>
        <dbReference type="EMBL" id="QDU68403.1"/>
    </source>
</evidence>
<comment type="caution">
    <text evidence="5">Lacks conserved residue(s) required for the propagation of feature annotation.</text>
</comment>
<evidence type="ECO:0000256" key="2">
    <source>
        <dbReference type="ARBA" id="ARBA00022692"/>
    </source>
</evidence>
<name>A0A518BN89_9BACT</name>
<keyword evidence="7" id="KW-1185">Reference proteome</keyword>
<evidence type="ECO:0000256" key="4">
    <source>
        <dbReference type="ARBA" id="ARBA00023136"/>
    </source>
</evidence>
<evidence type="ECO:0000313" key="7">
    <source>
        <dbReference type="Proteomes" id="UP000316921"/>
    </source>
</evidence>